<evidence type="ECO:0000313" key="3">
    <source>
        <dbReference type="Proteomes" id="UP000238007"/>
    </source>
</evidence>
<organism evidence="2 3">
    <name type="scientific">Yoonia maritima</name>
    <dbReference type="NCBI Taxonomy" id="1435347"/>
    <lineage>
        <taxon>Bacteria</taxon>
        <taxon>Pseudomonadati</taxon>
        <taxon>Pseudomonadota</taxon>
        <taxon>Alphaproteobacteria</taxon>
        <taxon>Rhodobacterales</taxon>
        <taxon>Paracoccaceae</taxon>
        <taxon>Yoonia</taxon>
    </lineage>
</organism>
<keyword evidence="3" id="KW-1185">Reference proteome</keyword>
<dbReference type="InterPro" id="IPR010297">
    <property type="entry name" value="DUF900_hydrolase"/>
</dbReference>
<proteinExistence type="predicted"/>
<gene>
    <name evidence="2" type="ORF">CLV80_102450</name>
</gene>
<keyword evidence="1" id="KW-0472">Membrane</keyword>
<dbReference type="PROSITE" id="PS51257">
    <property type="entry name" value="PROKAR_LIPOPROTEIN"/>
    <property type="match status" value="1"/>
</dbReference>
<dbReference type="InterPro" id="IPR014586">
    <property type="entry name" value="UCP033909"/>
</dbReference>
<keyword evidence="1" id="KW-1133">Transmembrane helix</keyword>
<dbReference type="SUPFAM" id="SSF53474">
    <property type="entry name" value="alpha/beta-Hydrolases"/>
    <property type="match status" value="1"/>
</dbReference>
<dbReference type="PIRSF" id="PIRSF033909">
    <property type="entry name" value="UCP033909"/>
    <property type="match status" value="1"/>
</dbReference>
<dbReference type="AlphaFoldDB" id="A0A2T0W3M8"/>
<dbReference type="EMBL" id="PVTP01000002">
    <property type="protein sequence ID" value="PRY79800.1"/>
    <property type="molecule type" value="Genomic_DNA"/>
</dbReference>
<evidence type="ECO:0000256" key="1">
    <source>
        <dbReference type="SAM" id="Phobius"/>
    </source>
</evidence>
<dbReference type="PANTHER" id="PTHR36513">
    <property type="entry name" value="ABC TRANSMEMBRANE TYPE-1 DOMAIN-CONTAINING PROTEIN"/>
    <property type="match status" value="1"/>
</dbReference>
<dbReference type="Gene3D" id="3.40.50.1820">
    <property type="entry name" value="alpha/beta hydrolase"/>
    <property type="match status" value="1"/>
</dbReference>
<comment type="caution">
    <text evidence="2">The sequence shown here is derived from an EMBL/GenBank/DDBJ whole genome shotgun (WGS) entry which is preliminary data.</text>
</comment>
<accession>A0A2T0W3M8</accession>
<evidence type="ECO:0000313" key="2">
    <source>
        <dbReference type="EMBL" id="PRY79800.1"/>
    </source>
</evidence>
<dbReference type="Pfam" id="PF05990">
    <property type="entry name" value="DUF900"/>
    <property type="match status" value="1"/>
</dbReference>
<sequence length="344" mass="37155">MRLSRGLGLNWIKLLSRIYFAIVGLAMVACTRPYDITVVPGVSGAIVETIYVATQQTPSVVGAFSYNDRITQPQFARVDVTIPSTHAPGRIETAHDVGGGFTMASYRPKSQAEYIEGLAAAPGDEILLFMHGYNSTTTEAVFRLAQIGYDFDIAGVKSVFSWASAASPSAYVYDRDSILFARDDLTQLLTAVSRGSDKRITLLAHSMGAQLTMEAMRQLAISGDDHVLADIETVILLSPDIDPDIFRRQVEVIGDRDNPYVILTSGTDRALRLSSFLIGGRSKVGQLDAARDVEGLNVIMVDLTDVSDGGHGDHMVAATSPSAINLLRQISSKDMLVQSGLLLE</sequence>
<protein>
    <submittedName>
        <fullName evidence="2">Esterase/lipase superfamily enzyme</fullName>
    </submittedName>
</protein>
<dbReference type="PANTHER" id="PTHR36513:SF1">
    <property type="entry name" value="TRANSMEMBRANE PROTEIN"/>
    <property type="match status" value="1"/>
</dbReference>
<dbReference type="InterPro" id="IPR029058">
    <property type="entry name" value="AB_hydrolase_fold"/>
</dbReference>
<keyword evidence="1" id="KW-0812">Transmembrane</keyword>
<reference evidence="2 3" key="1">
    <citation type="submission" date="2018-03" db="EMBL/GenBank/DDBJ databases">
        <title>Genomic Encyclopedia of Archaeal and Bacterial Type Strains, Phase II (KMG-II): from individual species to whole genera.</title>
        <authorList>
            <person name="Goeker M."/>
        </authorList>
    </citation>
    <scope>NUCLEOTIDE SEQUENCE [LARGE SCALE GENOMIC DNA]</scope>
    <source>
        <strain evidence="2 3">DSM 101533</strain>
    </source>
</reference>
<dbReference type="Proteomes" id="UP000238007">
    <property type="component" value="Unassembled WGS sequence"/>
</dbReference>
<feature type="transmembrane region" description="Helical" evidence="1">
    <location>
        <begin position="12"/>
        <end position="29"/>
    </location>
</feature>
<name>A0A2T0W3M8_9RHOB</name>